<evidence type="ECO:0000256" key="8">
    <source>
        <dbReference type="NCBIfam" id="TIGR00517"/>
    </source>
</evidence>
<comment type="PTM">
    <text evidence="7">4'-phosphopantetheine is transferred from CoA to a specific serine of apo-ACP by AcpS. This modification is essential for activity because fatty acids are bound in thioester linkage to the sulfhydryl of the prosthetic group.</text>
</comment>
<protein>
    <recommendedName>
        <fullName evidence="7 8">Acyl carrier protein</fullName>
        <shortName evidence="7">ACP</shortName>
    </recommendedName>
</protein>
<evidence type="ECO:0000256" key="6">
    <source>
        <dbReference type="ARBA" id="ARBA00023160"/>
    </source>
</evidence>
<evidence type="ECO:0000256" key="1">
    <source>
        <dbReference type="ARBA" id="ARBA00022450"/>
    </source>
</evidence>
<evidence type="ECO:0000256" key="9">
    <source>
        <dbReference type="RuleBase" id="RU003545"/>
    </source>
</evidence>
<evidence type="ECO:0000256" key="3">
    <source>
        <dbReference type="ARBA" id="ARBA00022553"/>
    </source>
</evidence>
<proteinExistence type="inferred from homology"/>
<dbReference type="Pfam" id="PF00550">
    <property type="entry name" value="PP-binding"/>
    <property type="match status" value="1"/>
</dbReference>
<dbReference type="PROSITE" id="PS50075">
    <property type="entry name" value="CARRIER"/>
    <property type="match status" value="1"/>
</dbReference>
<organism evidence="11 12">
    <name type="scientific">Sedimentibacter acidaminivorans</name>
    <dbReference type="NCBI Taxonomy" id="913099"/>
    <lineage>
        <taxon>Bacteria</taxon>
        <taxon>Bacillati</taxon>
        <taxon>Bacillota</taxon>
        <taxon>Tissierellia</taxon>
        <taxon>Sedimentibacter</taxon>
    </lineage>
</organism>
<dbReference type="NCBIfam" id="TIGR00517">
    <property type="entry name" value="acyl_carrier"/>
    <property type="match status" value="1"/>
</dbReference>
<evidence type="ECO:0000256" key="4">
    <source>
        <dbReference type="ARBA" id="ARBA00022832"/>
    </source>
</evidence>
<feature type="modified residue" description="O-(pantetheine 4'-phosphoryl)serine" evidence="7">
    <location>
        <position position="35"/>
    </location>
</feature>
<dbReference type="InterPro" id="IPR009081">
    <property type="entry name" value="PP-bd_ACP"/>
</dbReference>
<dbReference type="InterPro" id="IPR003231">
    <property type="entry name" value="ACP"/>
</dbReference>
<keyword evidence="12" id="KW-1185">Reference proteome</keyword>
<dbReference type="Proteomes" id="UP001519342">
    <property type="component" value="Unassembled WGS sequence"/>
</dbReference>
<sequence>MVFEKIVEILEDELDVEKEDIKLESKIKEDLGADSLDLFELISKLEDECDVTIEEEDYAKLITVQDIVNYIDNKKNN</sequence>
<evidence type="ECO:0000256" key="5">
    <source>
        <dbReference type="ARBA" id="ARBA00023098"/>
    </source>
</evidence>
<comment type="caution">
    <text evidence="11">The sequence shown here is derived from an EMBL/GenBank/DDBJ whole genome shotgun (WGS) entry which is preliminary data.</text>
</comment>
<comment type="pathway">
    <text evidence="7 9">Lipid metabolism; fatty acid biosynthesis.</text>
</comment>
<keyword evidence="3 7" id="KW-0597">Phosphoprotein</keyword>
<accession>A0ABS4GFC6</accession>
<evidence type="ECO:0000256" key="7">
    <source>
        <dbReference type="HAMAP-Rule" id="MF_01217"/>
    </source>
</evidence>
<keyword evidence="2 7" id="KW-0444">Lipid biosynthesis</keyword>
<evidence type="ECO:0000256" key="2">
    <source>
        <dbReference type="ARBA" id="ARBA00022516"/>
    </source>
</evidence>
<name>A0ABS4GFC6_9FIRM</name>
<gene>
    <name evidence="7" type="primary">acpP</name>
    <name evidence="11" type="ORF">J2Z76_002266</name>
</gene>
<keyword evidence="1 7" id="KW-0596">Phosphopantetheine</keyword>
<comment type="similarity">
    <text evidence="7">Belongs to the acyl carrier protein (ACP) family.</text>
</comment>
<dbReference type="NCBIfam" id="NF002148">
    <property type="entry name" value="PRK00982.1-2"/>
    <property type="match status" value="1"/>
</dbReference>
<keyword evidence="5 7" id="KW-0443">Lipid metabolism</keyword>
<comment type="PTM">
    <text evidence="9">4'-phosphopantetheine is transferred from CoA to a specific serine of apo-ACP by acpS.</text>
</comment>
<comment type="subcellular location">
    <subcellularLocation>
        <location evidence="7">Cytoplasm</location>
    </subcellularLocation>
</comment>
<evidence type="ECO:0000313" key="12">
    <source>
        <dbReference type="Proteomes" id="UP001519342"/>
    </source>
</evidence>
<feature type="domain" description="Carrier" evidence="10">
    <location>
        <begin position="1"/>
        <end position="75"/>
    </location>
</feature>
<reference evidence="11 12" key="1">
    <citation type="submission" date="2021-03" db="EMBL/GenBank/DDBJ databases">
        <title>Genomic Encyclopedia of Type Strains, Phase IV (KMG-IV): sequencing the most valuable type-strain genomes for metagenomic binning, comparative biology and taxonomic classification.</title>
        <authorList>
            <person name="Goeker M."/>
        </authorList>
    </citation>
    <scope>NUCLEOTIDE SEQUENCE [LARGE SCALE GENOMIC DNA]</scope>
    <source>
        <strain evidence="11 12">DSM 24004</strain>
    </source>
</reference>
<comment type="function">
    <text evidence="7 9">Carrier of the growing fatty acid chain in fatty acid biosynthesis.</text>
</comment>
<dbReference type="Gene3D" id="1.10.1200.10">
    <property type="entry name" value="ACP-like"/>
    <property type="match status" value="1"/>
</dbReference>
<dbReference type="PANTHER" id="PTHR20863">
    <property type="entry name" value="ACYL CARRIER PROTEIN"/>
    <property type="match status" value="1"/>
</dbReference>
<dbReference type="NCBIfam" id="NF002150">
    <property type="entry name" value="PRK00982.1-4"/>
    <property type="match status" value="1"/>
</dbReference>
<dbReference type="RefSeq" id="WP_209512133.1">
    <property type="nucleotide sequence ID" value="NZ_JAGGKS010000006.1"/>
</dbReference>
<keyword evidence="6 7" id="KW-0275">Fatty acid biosynthesis</keyword>
<evidence type="ECO:0000259" key="10">
    <source>
        <dbReference type="PROSITE" id="PS50075"/>
    </source>
</evidence>
<keyword evidence="4 7" id="KW-0276">Fatty acid metabolism</keyword>
<evidence type="ECO:0000313" key="11">
    <source>
        <dbReference type="EMBL" id="MBP1926401.1"/>
    </source>
</evidence>
<dbReference type="InterPro" id="IPR036736">
    <property type="entry name" value="ACP-like_sf"/>
</dbReference>
<dbReference type="EMBL" id="JAGGKS010000006">
    <property type="protein sequence ID" value="MBP1926401.1"/>
    <property type="molecule type" value="Genomic_DNA"/>
</dbReference>
<dbReference type="SUPFAM" id="SSF47336">
    <property type="entry name" value="ACP-like"/>
    <property type="match status" value="1"/>
</dbReference>
<dbReference type="PANTHER" id="PTHR20863:SF76">
    <property type="entry name" value="CARRIER DOMAIN-CONTAINING PROTEIN"/>
    <property type="match status" value="1"/>
</dbReference>
<dbReference type="HAMAP" id="MF_01217">
    <property type="entry name" value="Acyl_carrier"/>
    <property type="match status" value="1"/>
</dbReference>
<keyword evidence="7" id="KW-0963">Cytoplasm</keyword>